<dbReference type="GO" id="GO:0016491">
    <property type="term" value="F:oxidoreductase activity"/>
    <property type="evidence" value="ECO:0007669"/>
    <property type="project" value="UniProtKB-KW"/>
</dbReference>
<comment type="similarity">
    <text evidence="1">Belongs to the aldo/keto reductase family.</text>
</comment>
<keyword evidence="3" id="KW-0560">Oxidoreductase</keyword>
<dbReference type="PROSITE" id="PS00062">
    <property type="entry name" value="ALDOKETO_REDUCTASE_2"/>
    <property type="match status" value="1"/>
</dbReference>
<dbReference type="Gene3D" id="3.20.20.100">
    <property type="entry name" value="NADP-dependent oxidoreductase domain"/>
    <property type="match status" value="1"/>
</dbReference>
<evidence type="ECO:0000256" key="4">
    <source>
        <dbReference type="PIRSR" id="PIRSR000097-1"/>
    </source>
</evidence>
<dbReference type="PRINTS" id="PR00069">
    <property type="entry name" value="ALDKETRDTASE"/>
</dbReference>
<evidence type="ECO:0000256" key="5">
    <source>
        <dbReference type="PIRSR" id="PIRSR000097-2"/>
    </source>
</evidence>
<dbReference type="EMBL" id="OU898280">
    <property type="protein sequence ID" value="CAG9834462.1"/>
    <property type="molecule type" value="Genomic_DNA"/>
</dbReference>
<dbReference type="InterPro" id="IPR023210">
    <property type="entry name" value="NADP_OxRdtase_dom"/>
</dbReference>
<feature type="domain" description="NADP-dependent oxidoreductase" evidence="7">
    <location>
        <begin position="18"/>
        <end position="292"/>
    </location>
</feature>
<organism evidence="8 9">
    <name type="scientific">Diabrotica balteata</name>
    <name type="common">Banded cucumber beetle</name>
    <dbReference type="NCBI Taxonomy" id="107213"/>
    <lineage>
        <taxon>Eukaryota</taxon>
        <taxon>Metazoa</taxon>
        <taxon>Ecdysozoa</taxon>
        <taxon>Arthropoda</taxon>
        <taxon>Hexapoda</taxon>
        <taxon>Insecta</taxon>
        <taxon>Pterygota</taxon>
        <taxon>Neoptera</taxon>
        <taxon>Endopterygota</taxon>
        <taxon>Coleoptera</taxon>
        <taxon>Polyphaga</taxon>
        <taxon>Cucujiformia</taxon>
        <taxon>Chrysomeloidea</taxon>
        <taxon>Chrysomelidae</taxon>
        <taxon>Galerucinae</taxon>
        <taxon>Diabroticina</taxon>
        <taxon>Diabroticites</taxon>
        <taxon>Diabrotica</taxon>
    </lineage>
</organism>
<dbReference type="PIRSF" id="PIRSF000097">
    <property type="entry name" value="AKR"/>
    <property type="match status" value="1"/>
</dbReference>
<dbReference type="InterPro" id="IPR018170">
    <property type="entry name" value="Aldo/ket_reductase_CS"/>
</dbReference>
<dbReference type="Proteomes" id="UP001153709">
    <property type="component" value="Chromosome 5"/>
</dbReference>
<evidence type="ECO:0000256" key="6">
    <source>
        <dbReference type="PIRSR" id="PIRSR000097-3"/>
    </source>
</evidence>
<dbReference type="InterPro" id="IPR020471">
    <property type="entry name" value="AKR"/>
</dbReference>
<dbReference type="InterPro" id="IPR036812">
    <property type="entry name" value="NAD(P)_OxRdtase_dom_sf"/>
</dbReference>
<evidence type="ECO:0000313" key="8">
    <source>
        <dbReference type="EMBL" id="CAG9834462.1"/>
    </source>
</evidence>
<dbReference type="AlphaFoldDB" id="A0A9N9SY73"/>
<evidence type="ECO:0000256" key="2">
    <source>
        <dbReference type="ARBA" id="ARBA00022857"/>
    </source>
</evidence>
<feature type="site" description="Lowers pKa of active site Tyr" evidence="6">
    <location>
        <position position="79"/>
    </location>
</feature>
<keyword evidence="2" id="KW-0521">NADP</keyword>
<dbReference type="FunFam" id="3.20.20.100:FF:000006">
    <property type="entry name" value="Aldo-keto reductase family 1 member A1"/>
    <property type="match status" value="1"/>
</dbReference>
<dbReference type="Pfam" id="PF00248">
    <property type="entry name" value="Aldo_ket_red"/>
    <property type="match status" value="1"/>
</dbReference>
<protein>
    <recommendedName>
        <fullName evidence="7">NADP-dependent oxidoreductase domain-containing protein</fullName>
    </recommendedName>
</protein>
<gene>
    <name evidence="8" type="ORF">DIABBA_LOCUS7760</name>
</gene>
<dbReference type="PROSITE" id="PS00063">
    <property type="entry name" value="ALDOKETO_REDUCTASE_3"/>
    <property type="match status" value="1"/>
</dbReference>
<evidence type="ECO:0000259" key="7">
    <source>
        <dbReference type="Pfam" id="PF00248"/>
    </source>
</evidence>
<feature type="active site" description="Proton donor" evidence="4">
    <location>
        <position position="50"/>
    </location>
</feature>
<proteinExistence type="inferred from homology"/>
<keyword evidence="9" id="KW-1185">Reference proteome</keyword>
<accession>A0A9N9SY73</accession>
<reference evidence="8" key="1">
    <citation type="submission" date="2022-01" db="EMBL/GenBank/DDBJ databases">
        <authorList>
            <person name="King R."/>
        </authorList>
    </citation>
    <scope>NUCLEOTIDE SEQUENCE</scope>
</reference>
<sequence length="315" mass="36083">MSVPDITLNNGVRCPSFGLGTWLAAPGEVKETVKTSIDVGYRLFDCAWLYGNEKEIGEGLRAKIQDKTVKREDLFVVTKLWNIFHEEEKVVPACKESLKNFGLEYVDLYLIHWPCATKNKDFNIQLPFKDSENIEYDFCKTWKGMEECVRLGLAKSIGLSNFNSKQVQRILDVCTIKPVMNQIEVTPFLNQKKLIHFCKSRGIEIMAYSPLGSPARPWAKPGDIMLSLQDPRLIAIGDKYKKSSAQVVLRYVYQQGTIPIPKSSNVNRLKQNIDIFNFKLTDKEMAVIDEFNCNIRVCHAEELKDNPEYPFTLEE</sequence>
<dbReference type="OrthoDB" id="416253at2759"/>
<dbReference type="PANTHER" id="PTHR11732">
    <property type="entry name" value="ALDO/KETO REDUCTASE"/>
    <property type="match status" value="1"/>
</dbReference>
<evidence type="ECO:0000256" key="1">
    <source>
        <dbReference type="ARBA" id="ARBA00007905"/>
    </source>
</evidence>
<dbReference type="SUPFAM" id="SSF51430">
    <property type="entry name" value="NAD(P)-linked oxidoreductase"/>
    <property type="match status" value="1"/>
</dbReference>
<evidence type="ECO:0000256" key="3">
    <source>
        <dbReference type="ARBA" id="ARBA00023002"/>
    </source>
</evidence>
<dbReference type="PROSITE" id="PS00798">
    <property type="entry name" value="ALDOKETO_REDUCTASE_1"/>
    <property type="match status" value="1"/>
</dbReference>
<name>A0A9N9SY73_DIABA</name>
<evidence type="ECO:0000313" key="9">
    <source>
        <dbReference type="Proteomes" id="UP001153709"/>
    </source>
</evidence>
<feature type="binding site" evidence="5">
    <location>
        <position position="112"/>
    </location>
    <ligand>
        <name>substrate</name>
    </ligand>
</feature>